<name>A0A232LXY4_9EURO</name>
<keyword evidence="5" id="KW-1185">Reference proteome</keyword>
<dbReference type="PANTHER" id="PTHR43248:SF2">
    <property type="entry name" value="PROLYL AMINOPEPTIDASE"/>
    <property type="match status" value="1"/>
</dbReference>
<dbReference type="InterPro" id="IPR029058">
    <property type="entry name" value="AB_hydrolase_fold"/>
</dbReference>
<sequence length="362" mass="41074">MVTARLIERRFHNVPGKLRVSELFFDVPVDYSKPADGSIRLFARSARHTLAQTEKDDRQLPWLVYLTGGPGFGCQQPQDYPWIRSVLDKGYQVSNVCFSHCCLDERKVLFLDQRGTGMSSTITAATLAPKGNAFKQAEYLQHFRADSIVRDCEAIRQYLTADYPEDIRKWSILGQSFGGFCAVTYLSKSPEGLKEVFIAGGLPPLVRGPDPVYQRTYFKVEERNKAYYAKFPEDAERVKKILGHLKSKKVRLPSDGTLTPRRFQQLGIFLGMHGGLDTIHDIVLRSINDLDVFGFLTRPTLSIIDSYGGFDNHIIYAVLHEAIYCQGQTSQWSAGRIRGVLPRFQLDEHQSQVFFTGEMVTF</sequence>
<dbReference type="InterPro" id="IPR051601">
    <property type="entry name" value="Serine_prot/Carboxylest_S33"/>
</dbReference>
<gene>
    <name evidence="4" type="ORF">Egran_03224</name>
</gene>
<protein>
    <recommendedName>
        <fullName evidence="3">AB hydrolase-1 domain-containing protein</fullName>
    </recommendedName>
</protein>
<evidence type="ECO:0000256" key="1">
    <source>
        <dbReference type="ARBA" id="ARBA00010088"/>
    </source>
</evidence>
<evidence type="ECO:0000256" key="2">
    <source>
        <dbReference type="ARBA" id="ARBA00022801"/>
    </source>
</evidence>
<evidence type="ECO:0000313" key="4">
    <source>
        <dbReference type="EMBL" id="OXV09009.1"/>
    </source>
</evidence>
<reference evidence="4 5" key="1">
    <citation type="journal article" date="2015" name="Environ. Microbiol.">
        <title>Metagenome sequence of Elaphomyces granulatus from sporocarp tissue reveals Ascomycota ectomycorrhizal fingerprints of genome expansion and a Proteobacteria-rich microbiome.</title>
        <authorList>
            <person name="Quandt C.A."/>
            <person name="Kohler A."/>
            <person name="Hesse C.N."/>
            <person name="Sharpton T.J."/>
            <person name="Martin F."/>
            <person name="Spatafora J.W."/>
        </authorList>
    </citation>
    <scope>NUCLEOTIDE SEQUENCE [LARGE SCALE GENOMIC DNA]</scope>
    <source>
        <strain evidence="4 5">OSC145934</strain>
    </source>
</reference>
<dbReference type="Pfam" id="PF00561">
    <property type="entry name" value="Abhydrolase_1"/>
    <property type="match status" value="1"/>
</dbReference>
<dbReference type="Proteomes" id="UP000243515">
    <property type="component" value="Unassembled WGS sequence"/>
</dbReference>
<keyword evidence="2" id="KW-0378">Hydrolase</keyword>
<dbReference type="AlphaFoldDB" id="A0A232LXY4"/>
<comment type="caution">
    <text evidence="4">The sequence shown here is derived from an EMBL/GenBank/DDBJ whole genome shotgun (WGS) entry which is preliminary data.</text>
</comment>
<evidence type="ECO:0000313" key="5">
    <source>
        <dbReference type="Proteomes" id="UP000243515"/>
    </source>
</evidence>
<dbReference type="Gene3D" id="3.40.50.1820">
    <property type="entry name" value="alpha/beta hydrolase"/>
    <property type="match status" value="1"/>
</dbReference>
<accession>A0A232LXY4</accession>
<proteinExistence type="inferred from homology"/>
<dbReference type="PANTHER" id="PTHR43248">
    <property type="entry name" value="2-SUCCINYL-6-HYDROXY-2,4-CYCLOHEXADIENE-1-CARBOXYLATE SYNTHASE"/>
    <property type="match status" value="1"/>
</dbReference>
<feature type="domain" description="AB hydrolase-1" evidence="3">
    <location>
        <begin position="61"/>
        <end position="226"/>
    </location>
</feature>
<dbReference type="EMBL" id="NPHW01003748">
    <property type="protein sequence ID" value="OXV09009.1"/>
    <property type="molecule type" value="Genomic_DNA"/>
</dbReference>
<evidence type="ECO:0000259" key="3">
    <source>
        <dbReference type="Pfam" id="PF00561"/>
    </source>
</evidence>
<dbReference type="InterPro" id="IPR000073">
    <property type="entry name" value="AB_hydrolase_1"/>
</dbReference>
<comment type="similarity">
    <text evidence="1">Belongs to the peptidase S33 family.</text>
</comment>
<organism evidence="4 5">
    <name type="scientific">Elaphomyces granulatus</name>
    <dbReference type="NCBI Taxonomy" id="519963"/>
    <lineage>
        <taxon>Eukaryota</taxon>
        <taxon>Fungi</taxon>
        <taxon>Dikarya</taxon>
        <taxon>Ascomycota</taxon>
        <taxon>Pezizomycotina</taxon>
        <taxon>Eurotiomycetes</taxon>
        <taxon>Eurotiomycetidae</taxon>
        <taxon>Eurotiales</taxon>
        <taxon>Elaphomycetaceae</taxon>
        <taxon>Elaphomyces</taxon>
    </lineage>
</organism>
<dbReference type="OrthoDB" id="1898734at2759"/>
<dbReference type="GO" id="GO:0016787">
    <property type="term" value="F:hydrolase activity"/>
    <property type="evidence" value="ECO:0007669"/>
    <property type="project" value="UniProtKB-KW"/>
</dbReference>
<dbReference type="SUPFAM" id="SSF53474">
    <property type="entry name" value="alpha/beta-Hydrolases"/>
    <property type="match status" value="1"/>
</dbReference>